<gene>
    <name evidence="1" type="ORF">METZ01_LOCUS269549</name>
</gene>
<organism evidence="1">
    <name type="scientific">marine metagenome</name>
    <dbReference type="NCBI Taxonomy" id="408172"/>
    <lineage>
        <taxon>unclassified sequences</taxon>
        <taxon>metagenomes</taxon>
        <taxon>ecological metagenomes</taxon>
    </lineage>
</organism>
<protein>
    <submittedName>
        <fullName evidence="1">Uncharacterized protein</fullName>
    </submittedName>
</protein>
<dbReference type="EMBL" id="UINC01076997">
    <property type="protein sequence ID" value="SVC16695.1"/>
    <property type="molecule type" value="Genomic_DNA"/>
</dbReference>
<proteinExistence type="predicted"/>
<sequence>MTTKKQAPLGKSTKIGIPSQNLIVDPRGKTSIRGRSARIATGDKVTVNGTGAARKQTARWY</sequence>
<dbReference type="AlphaFoldDB" id="A0A382JYG0"/>
<evidence type="ECO:0000313" key="1">
    <source>
        <dbReference type="EMBL" id="SVC16695.1"/>
    </source>
</evidence>
<reference evidence="1" key="1">
    <citation type="submission" date="2018-05" db="EMBL/GenBank/DDBJ databases">
        <authorList>
            <person name="Lanie J.A."/>
            <person name="Ng W.-L."/>
            <person name="Kazmierczak K.M."/>
            <person name="Andrzejewski T.M."/>
            <person name="Davidsen T.M."/>
            <person name="Wayne K.J."/>
            <person name="Tettelin H."/>
            <person name="Glass J.I."/>
            <person name="Rusch D."/>
            <person name="Podicherti R."/>
            <person name="Tsui H.-C.T."/>
            <person name="Winkler M.E."/>
        </authorList>
    </citation>
    <scope>NUCLEOTIDE SEQUENCE</scope>
</reference>
<accession>A0A382JYG0</accession>
<name>A0A382JYG0_9ZZZZ</name>